<feature type="compositionally biased region" description="Polar residues" evidence="1">
    <location>
        <begin position="65"/>
        <end position="79"/>
    </location>
</feature>
<keyword evidence="3" id="KW-1185">Reference proteome</keyword>
<evidence type="ECO:0000313" key="3">
    <source>
        <dbReference type="Proteomes" id="UP000008237"/>
    </source>
</evidence>
<dbReference type="EMBL" id="GL446071">
    <property type="protein sequence ID" value="EFN88543.1"/>
    <property type="molecule type" value="Genomic_DNA"/>
</dbReference>
<reference evidence="2 3" key="1">
    <citation type="journal article" date="2010" name="Science">
        <title>Genomic comparison of the ants Camponotus floridanus and Harpegnathos saltator.</title>
        <authorList>
            <person name="Bonasio R."/>
            <person name="Zhang G."/>
            <person name="Ye C."/>
            <person name="Mutti N.S."/>
            <person name="Fang X."/>
            <person name="Qin N."/>
            <person name="Donahue G."/>
            <person name="Yang P."/>
            <person name="Li Q."/>
            <person name="Li C."/>
            <person name="Zhang P."/>
            <person name="Huang Z."/>
            <person name="Berger S.L."/>
            <person name="Reinberg D."/>
            <person name="Wang J."/>
            <person name="Liebig J."/>
        </authorList>
    </citation>
    <scope>NUCLEOTIDE SEQUENCE [LARGE SCALE GENOMIC DNA]</scope>
    <source>
        <strain evidence="2 3">R22 G/1</strain>
    </source>
</reference>
<organism evidence="3">
    <name type="scientific">Harpegnathos saltator</name>
    <name type="common">Jerdon's jumping ant</name>
    <dbReference type="NCBI Taxonomy" id="610380"/>
    <lineage>
        <taxon>Eukaryota</taxon>
        <taxon>Metazoa</taxon>
        <taxon>Ecdysozoa</taxon>
        <taxon>Arthropoda</taxon>
        <taxon>Hexapoda</taxon>
        <taxon>Insecta</taxon>
        <taxon>Pterygota</taxon>
        <taxon>Neoptera</taxon>
        <taxon>Endopterygota</taxon>
        <taxon>Hymenoptera</taxon>
        <taxon>Apocrita</taxon>
        <taxon>Aculeata</taxon>
        <taxon>Formicoidea</taxon>
        <taxon>Formicidae</taxon>
        <taxon>Ponerinae</taxon>
        <taxon>Ponerini</taxon>
        <taxon>Harpegnathos</taxon>
    </lineage>
</organism>
<dbReference type="OrthoDB" id="1928087at2759"/>
<feature type="compositionally biased region" description="Pro residues" evidence="1">
    <location>
        <begin position="47"/>
        <end position="63"/>
    </location>
</feature>
<sequence length="93" mass="10312">MVTYFRNDIEFRASKEEEQGAPKSPVRRMPLPYECLQFVLQDHNYGAPPPRTPPPPSPPPHPKQQPINGAGSSTATSQHPYIFCPGNDLNIAS</sequence>
<name>E2B701_HARSA</name>
<proteinExistence type="predicted"/>
<dbReference type="AlphaFoldDB" id="E2B701"/>
<dbReference type="Proteomes" id="UP000008237">
    <property type="component" value="Unassembled WGS sequence"/>
</dbReference>
<evidence type="ECO:0000256" key="1">
    <source>
        <dbReference type="SAM" id="MobiDB-lite"/>
    </source>
</evidence>
<dbReference type="InParanoid" id="E2B701"/>
<protein>
    <submittedName>
        <fullName evidence="2">Uncharacterized protein</fullName>
    </submittedName>
</protein>
<accession>E2B701</accession>
<evidence type="ECO:0000313" key="2">
    <source>
        <dbReference type="EMBL" id="EFN88543.1"/>
    </source>
</evidence>
<feature type="region of interest" description="Disordered" evidence="1">
    <location>
        <begin position="42"/>
        <end position="93"/>
    </location>
</feature>
<gene>
    <name evidence="2" type="ORF">EAI_03199</name>
</gene>